<name>A0A4R6BEB3_9STAP</name>
<comment type="caution">
    <text evidence="8">The sequence shown here is derived from an EMBL/GenBank/DDBJ whole genome shotgun (WGS) entry which is preliminary data.</text>
</comment>
<evidence type="ECO:0000313" key="9">
    <source>
        <dbReference type="Proteomes" id="UP000295310"/>
    </source>
</evidence>
<reference evidence="8 9" key="1">
    <citation type="submission" date="2019-01" db="EMBL/GenBank/DDBJ databases">
        <title>Draft genome sequences of the type strains of six Macrococcus species.</title>
        <authorList>
            <person name="Mazhar S."/>
            <person name="Altermann E."/>
            <person name="Hill C."/>
            <person name="Mcauliffe O."/>
        </authorList>
    </citation>
    <scope>NUCLEOTIDE SEQUENCE [LARGE SCALE GENOMIC DNA]</scope>
    <source>
        <strain evidence="8 9">CCM4811</strain>
    </source>
</reference>
<comment type="similarity">
    <text evidence="2 6">Belongs to the class-I pyridoxal-phosphate-dependent aminotransferase family.</text>
</comment>
<dbReference type="InterPro" id="IPR015421">
    <property type="entry name" value="PyrdxlP-dep_Trfase_major"/>
</dbReference>
<dbReference type="PRINTS" id="PR00753">
    <property type="entry name" value="ACCSYNTHASE"/>
</dbReference>
<evidence type="ECO:0000256" key="1">
    <source>
        <dbReference type="ARBA" id="ARBA00001933"/>
    </source>
</evidence>
<dbReference type="SUPFAM" id="SSF53383">
    <property type="entry name" value="PLP-dependent transferases"/>
    <property type="match status" value="1"/>
</dbReference>
<dbReference type="RefSeq" id="WP_133431781.1">
    <property type="nucleotide sequence ID" value="NZ_SCWA01000007.1"/>
</dbReference>
<dbReference type="InterPro" id="IPR050596">
    <property type="entry name" value="AspAT/PAT-like"/>
</dbReference>
<dbReference type="PANTHER" id="PTHR46383">
    <property type="entry name" value="ASPARTATE AMINOTRANSFERASE"/>
    <property type="match status" value="1"/>
</dbReference>
<evidence type="ECO:0000256" key="2">
    <source>
        <dbReference type="ARBA" id="ARBA00007441"/>
    </source>
</evidence>
<dbReference type="CDD" id="cd00609">
    <property type="entry name" value="AAT_like"/>
    <property type="match status" value="1"/>
</dbReference>
<dbReference type="InterPro" id="IPR004839">
    <property type="entry name" value="Aminotransferase_I/II_large"/>
</dbReference>
<evidence type="ECO:0000256" key="3">
    <source>
        <dbReference type="ARBA" id="ARBA00022576"/>
    </source>
</evidence>
<dbReference type="Gene3D" id="3.90.1150.10">
    <property type="entry name" value="Aspartate Aminotransferase, domain 1"/>
    <property type="match status" value="1"/>
</dbReference>
<accession>A0A4R6BEB3</accession>
<dbReference type="InterPro" id="IPR004838">
    <property type="entry name" value="NHTrfase_class1_PyrdxlP-BS"/>
</dbReference>
<evidence type="ECO:0000256" key="5">
    <source>
        <dbReference type="ARBA" id="ARBA00022898"/>
    </source>
</evidence>
<protein>
    <recommendedName>
        <fullName evidence="6">Aminotransferase</fullName>
        <ecNumber evidence="6">2.6.1.-</ecNumber>
    </recommendedName>
</protein>
<dbReference type="AlphaFoldDB" id="A0A4R6BEB3"/>
<dbReference type="PANTHER" id="PTHR46383:SF4">
    <property type="entry name" value="AMINOTRANSFERASE"/>
    <property type="match status" value="1"/>
</dbReference>
<sequence>MEHRFNERVTDLKIPGTRQFSNKVSEYDNGINLTLGQSGFDAPDFIRQAMTEVIDDGKLRYTHNKGLIELRRAIADYTKKRFSVSYDPETEIIVTNGGSEAIDSVFRAIVAPGDEVIIPAPAYAGYEPIIHLLGAKAVYVDTTKTHFVPTKAAIEAAITDRTKAVLFNYPSNPTGTTMTQAQIAELVSLLKDKDIFIITDEIYSENVYSGKHHSFMEFPEVRDQLFVINGLSKSHAITGARIGYILAPPFATEQVTKVHLYNTICAATPSQYGAIAALTHPETPAMLEKMNRAYIERRDYLYKRLTEMGLPVELPTGAFYILPDISAYNKDSFQFATDLLEAEQVAVVPGAAFTPYGEGHIRLSFASTMEEIEEGCARLERFLRNCITKSN</sequence>
<dbReference type="GO" id="GO:0008483">
    <property type="term" value="F:transaminase activity"/>
    <property type="evidence" value="ECO:0007669"/>
    <property type="project" value="UniProtKB-KW"/>
</dbReference>
<feature type="domain" description="Aminotransferase class I/classII large" evidence="7">
    <location>
        <begin position="30"/>
        <end position="379"/>
    </location>
</feature>
<keyword evidence="3 6" id="KW-0032">Aminotransferase</keyword>
<keyword evidence="5" id="KW-0663">Pyridoxal phosphate</keyword>
<dbReference type="Gene3D" id="3.40.640.10">
    <property type="entry name" value="Type I PLP-dependent aspartate aminotransferase-like (Major domain)"/>
    <property type="match status" value="1"/>
</dbReference>
<dbReference type="EMBL" id="SCWA01000007">
    <property type="protein sequence ID" value="TDL98078.1"/>
    <property type="molecule type" value="Genomic_DNA"/>
</dbReference>
<dbReference type="InterPro" id="IPR015424">
    <property type="entry name" value="PyrdxlP-dep_Trfase"/>
</dbReference>
<evidence type="ECO:0000259" key="7">
    <source>
        <dbReference type="Pfam" id="PF00155"/>
    </source>
</evidence>
<dbReference type="GO" id="GO:0006520">
    <property type="term" value="P:amino acid metabolic process"/>
    <property type="evidence" value="ECO:0007669"/>
    <property type="project" value="InterPro"/>
</dbReference>
<dbReference type="EC" id="2.6.1.-" evidence="6"/>
<keyword evidence="9" id="KW-1185">Reference proteome</keyword>
<dbReference type="PROSITE" id="PS00105">
    <property type="entry name" value="AA_TRANSFER_CLASS_1"/>
    <property type="match status" value="1"/>
</dbReference>
<evidence type="ECO:0000313" key="8">
    <source>
        <dbReference type="EMBL" id="TDL98078.1"/>
    </source>
</evidence>
<dbReference type="OrthoDB" id="9802328at2"/>
<dbReference type="GO" id="GO:0030170">
    <property type="term" value="F:pyridoxal phosphate binding"/>
    <property type="evidence" value="ECO:0007669"/>
    <property type="project" value="InterPro"/>
</dbReference>
<evidence type="ECO:0000256" key="4">
    <source>
        <dbReference type="ARBA" id="ARBA00022679"/>
    </source>
</evidence>
<keyword evidence="4 6" id="KW-0808">Transferase</keyword>
<dbReference type="Pfam" id="PF00155">
    <property type="entry name" value="Aminotran_1_2"/>
    <property type="match status" value="1"/>
</dbReference>
<dbReference type="InterPro" id="IPR015422">
    <property type="entry name" value="PyrdxlP-dep_Trfase_small"/>
</dbReference>
<dbReference type="FunFam" id="3.40.640.10:FF:000033">
    <property type="entry name" value="Aspartate aminotransferase"/>
    <property type="match status" value="1"/>
</dbReference>
<proteinExistence type="inferred from homology"/>
<comment type="cofactor">
    <cofactor evidence="1 6">
        <name>pyridoxal 5'-phosphate</name>
        <dbReference type="ChEBI" id="CHEBI:597326"/>
    </cofactor>
</comment>
<gene>
    <name evidence="8" type="ORF">ERX27_05220</name>
</gene>
<evidence type="ECO:0000256" key="6">
    <source>
        <dbReference type="RuleBase" id="RU000481"/>
    </source>
</evidence>
<organism evidence="8 9">
    <name type="scientific">Macrococcus brunensis</name>
    <dbReference type="NCBI Taxonomy" id="198483"/>
    <lineage>
        <taxon>Bacteria</taxon>
        <taxon>Bacillati</taxon>
        <taxon>Bacillota</taxon>
        <taxon>Bacilli</taxon>
        <taxon>Bacillales</taxon>
        <taxon>Staphylococcaceae</taxon>
        <taxon>Macrococcus</taxon>
    </lineage>
</organism>
<dbReference type="Proteomes" id="UP000295310">
    <property type="component" value="Unassembled WGS sequence"/>
</dbReference>